<organism evidence="7">
    <name type="scientific">uncultured bacterium P2N8</name>
    <dbReference type="NCBI Taxonomy" id="1748285"/>
    <lineage>
        <taxon>Bacteria</taxon>
        <taxon>environmental samples</taxon>
    </lineage>
</organism>
<dbReference type="Pfam" id="PF00561">
    <property type="entry name" value="Abhydrolase_1"/>
    <property type="match status" value="1"/>
</dbReference>
<keyword evidence="4" id="KW-0012">Acyltransferase</keyword>
<comment type="subcellular location">
    <subcellularLocation>
        <location evidence="1">Cytoplasm</location>
    </subcellularLocation>
</comment>
<dbReference type="Gene3D" id="3.40.50.1820">
    <property type="entry name" value="alpha/beta hydrolase"/>
    <property type="match status" value="1"/>
</dbReference>
<evidence type="ECO:0000259" key="6">
    <source>
        <dbReference type="Pfam" id="PF07167"/>
    </source>
</evidence>
<keyword evidence="2" id="KW-0963">Cytoplasm</keyword>
<sequence length="601" mass="65933">MQTENSAPIDPGAVLEELAQVAQQIQGQMRDALDGGWQQPVVDGPVLNSMAGGLLQALAVFNQSLFADPARLLQAQAKLWDGYAQLWQRGLGALTGQVPPAAGPPTAPTDRRFRAQDWQLPAFDLIRQWYLLTSQWLLEQVTGAGDLDPATRHKLAFYTRQFADALSPSNFVATNPEVLRATVESGGQNLLHGFRHVLEDMKRGGGRIDPRMTDPNAFEVGANIAATPGKVVFQNGLMQLIQYTPVTDQVYRRPLLVVPPWINKFYVMDLQPKNSLVGWWLQQGYTVFMISWINPGPQLAEKSFEDYMIEGPLAALDAIEQACGEREVNAVGYCIGGTLLLSTLAYMTAVNDERIKSATTFASLLDFSDPGDLGVFIDEAQIAALEGKMAGAGYLDSADMATAFNLLRANDLVWSFFVNNYLLGKDPAPFDLLFWNADATRMPAAMHSFYLRNMYLHNRLREPGGITLAGVPINLSKITVPCYFVATVEDHIAPWRSVYAGARLPGGKTRFVLSGSGHIAGIINPPAAHKYQHWTCDSLPTSPDEWQAQAAAHAGSWWPDWKFWLGRRAGGKVMARTPGSGGLTAIEDAPGSYVRMTSHQE</sequence>
<evidence type="ECO:0000256" key="4">
    <source>
        <dbReference type="ARBA" id="ARBA00023315"/>
    </source>
</evidence>
<evidence type="ECO:0000259" key="5">
    <source>
        <dbReference type="Pfam" id="PF00561"/>
    </source>
</evidence>
<evidence type="ECO:0000313" key="7">
    <source>
        <dbReference type="EMBL" id="ALV86750.1"/>
    </source>
</evidence>
<dbReference type="NCBIfam" id="TIGR01838">
    <property type="entry name" value="PHA_synth_I"/>
    <property type="match status" value="1"/>
</dbReference>
<dbReference type="SUPFAM" id="SSF53474">
    <property type="entry name" value="alpha/beta-Hydrolases"/>
    <property type="match status" value="1"/>
</dbReference>
<evidence type="ECO:0000256" key="2">
    <source>
        <dbReference type="ARBA" id="ARBA00022490"/>
    </source>
</evidence>
<gene>
    <name evidence="7" type="primary">phaC</name>
</gene>
<dbReference type="PANTHER" id="PTHR36837:SF5">
    <property type="entry name" value="POLY-3-HYDROXYBUTYRATE SYNTHASE"/>
    <property type="match status" value="1"/>
</dbReference>
<reference evidence="7" key="1">
    <citation type="submission" date="2015-10" db="EMBL/GenBank/DDBJ databases">
        <title>Biosynthesis of SCL-MCL polyhydroxyalkanoates by metagenomic clones in Pseudomonas putida.</title>
        <authorList>
            <person name="Cheng J."/>
            <person name="Charles T.C."/>
        </authorList>
    </citation>
    <scope>NUCLEOTIDE SEQUENCE</scope>
</reference>
<dbReference type="GO" id="GO:0042619">
    <property type="term" value="P:poly-hydroxybutyrate biosynthetic process"/>
    <property type="evidence" value="ECO:0007669"/>
    <property type="project" value="InterPro"/>
</dbReference>
<dbReference type="InterPro" id="IPR051321">
    <property type="entry name" value="PHA/PHB_synthase"/>
</dbReference>
<accession>A0A0U3U8T3</accession>
<dbReference type="AlphaFoldDB" id="A0A0U3U8T3"/>
<dbReference type="InterPro" id="IPR010963">
    <property type="entry name" value="PHA_synth_I"/>
</dbReference>
<feature type="domain" description="Poly-beta-hydroxybutyrate polymerase N-terminal" evidence="6">
    <location>
        <begin position="110"/>
        <end position="279"/>
    </location>
</feature>
<dbReference type="Pfam" id="PF07167">
    <property type="entry name" value="PhaC_N"/>
    <property type="match status" value="1"/>
</dbReference>
<evidence type="ECO:0000256" key="3">
    <source>
        <dbReference type="ARBA" id="ARBA00022679"/>
    </source>
</evidence>
<feature type="domain" description="AB hydrolase-1" evidence="5">
    <location>
        <begin position="282"/>
        <end position="524"/>
    </location>
</feature>
<dbReference type="InterPro" id="IPR000073">
    <property type="entry name" value="AB_hydrolase_1"/>
</dbReference>
<dbReference type="InterPro" id="IPR010941">
    <property type="entry name" value="PhaC_N"/>
</dbReference>
<evidence type="ECO:0000256" key="1">
    <source>
        <dbReference type="ARBA" id="ARBA00004496"/>
    </source>
</evidence>
<dbReference type="InterPro" id="IPR029058">
    <property type="entry name" value="AB_hydrolase_fold"/>
</dbReference>
<dbReference type="GO" id="GO:0005737">
    <property type="term" value="C:cytoplasm"/>
    <property type="evidence" value="ECO:0007669"/>
    <property type="project" value="UniProtKB-SubCell"/>
</dbReference>
<protein>
    <submittedName>
        <fullName evidence="7">Polyhydroxyalkanoate synthase</fullName>
    </submittedName>
</protein>
<dbReference type="GO" id="GO:0016746">
    <property type="term" value="F:acyltransferase activity"/>
    <property type="evidence" value="ECO:0007669"/>
    <property type="project" value="UniProtKB-KW"/>
</dbReference>
<dbReference type="PANTHER" id="PTHR36837">
    <property type="entry name" value="POLY(3-HYDROXYALKANOATE) POLYMERASE SUBUNIT PHAC"/>
    <property type="match status" value="1"/>
</dbReference>
<dbReference type="EMBL" id="KT944274">
    <property type="protein sequence ID" value="ALV86750.1"/>
    <property type="molecule type" value="Genomic_DNA"/>
</dbReference>
<name>A0A0U3U8T3_9BACT</name>
<keyword evidence="3" id="KW-0808">Transferase</keyword>
<proteinExistence type="predicted"/>